<evidence type="ECO:0000313" key="2">
    <source>
        <dbReference type="EMBL" id="AXY78062.1"/>
    </source>
</evidence>
<keyword evidence="3" id="KW-1185">Reference proteome</keyword>
<name>A0A3B7MU61_9BACT</name>
<feature type="chain" id="PRO_5017750172" evidence="1">
    <location>
        <begin position="23"/>
        <end position="200"/>
    </location>
</feature>
<dbReference type="AlphaFoldDB" id="A0A3B7MU61"/>
<proteinExistence type="predicted"/>
<organism evidence="2 3">
    <name type="scientific">Paraflavitalea soli</name>
    <dbReference type="NCBI Taxonomy" id="2315862"/>
    <lineage>
        <taxon>Bacteria</taxon>
        <taxon>Pseudomonadati</taxon>
        <taxon>Bacteroidota</taxon>
        <taxon>Chitinophagia</taxon>
        <taxon>Chitinophagales</taxon>
        <taxon>Chitinophagaceae</taxon>
        <taxon>Paraflavitalea</taxon>
    </lineage>
</organism>
<dbReference type="KEGG" id="pseg:D3H65_30505"/>
<keyword evidence="1" id="KW-0732">Signal</keyword>
<dbReference type="EMBL" id="CP032157">
    <property type="protein sequence ID" value="AXY78062.1"/>
    <property type="molecule type" value="Genomic_DNA"/>
</dbReference>
<sequence>MKVIYTTILGSLLLLCTQFASAQESDTAIATRNALKYADSIVKANFYQDWKTFMDLSCPTAIKYYGGPVQFKERVVLIYFRNEPKLEEKPETIRILEMRNEINEWQCVVEKVRNTFINDKKAIITSYLIGQSLDAGETWKFIDVSHNSMESVAYLLPGIFDKLTIPLSTTVYPGEVVAAPEEVAPPAKTTAKKRSAAKGK</sequence>
<dbReference type="OrthoDB" id="670350at2"/>
<protein>
    <submittedName>
        <fullName evidence="2">Uncharacterized protein</fullName>
    </submittedName>
</protein>
<accession>A0A3B7MU61</accession>
<feature type="signal peptide" evidence="1">
    <location>
        <begin position="1"/>
        <end position="22"/>
    </location>
</feature>
<reference evidence="2 3" key="1">
    <citation type="submission" date="2018-09" db="EMBL/GenBank/DDBJ databases">
        <title>Genome sequencing of strain 6GH32-13.</title>
        <authorList>
            <person name="Weon H.-Y."/>
            <person name="Heo J."/>
            <person name="Kwon S.-W."/>
        </authorList>
    </citation>
    <scope>NUCLEOTIDE SEQUENCE [LARGE SCALE GENOMIC DNA]</scope>
    <source>
        <strain evidence="2 3">5GH32-13</strain>
    </source>
</reference>
<evidence type="ECO:0000313" key="3">
    <source>
        <dbReference type="Proteomes" id="UP000263900"/>
    </source>
</evidence>
<dbReference type="Proteomes" id="UP000263900">
    <property type="component" value="Chromosome"/>
</dbReference>
<evidence type="ECO:0000256" key="1">
    <source>
        <dbReference type="SAM" id="SignalP"/>
    </source>
</evidence>
<gene>
    <name evidence="2" type="ORF">D3H65_30505</name>
</gene>
<dbReference type="RefSeq" id="WP_119053935.1">
    <property type="nucleotide sequence ID" value="NZ_CP032157.1"/>
</dbReference>